<dbReference type="FunFam" id="3.30.160.60:FF:000489">
    <property type="entry name" value="Zinc finger protein Gfi-1"/>
    <property type="match status" value="1"/>
</dbReference>
<dbReference type="GO" id="GO:0008270">
    <property type="term" value="F:zinc ion binding"/>
    <property type="evidence" value="ECO:0007669"/>
    <property type="project" value="UniProtKB-KW"/>
</dbReference>
<feature type="region of interest" description="Disordered" evidence="11">
    <location>
        <begin position="69"/>
        <end position="97"/>
    </location>
</feature>
<dbReference type="InterPro" id="IPR036236">
    <property type="entry name" value="Znf_C2H2_sf"/>
</dbReference>
<keyword evidence="8" id="KW-0539">Nucleus</keyword>
<dbReference type="SMART" id="SM00355">
    <property type="entry name" value="ZnF_C2H2"/>
    <property type="match status" value="2"/>
</dbReference>
<dbReference type="Gene3D" id="3.30.160.60">
    <property type="entry name" value="Classic Zinc Finger"/>
    <property type="match status" value="2"/>
</dbReference>
<gene>
    <name evidence="13" type="ORF">D9C73_013696</name>
</gene>
<evidence type="ECO:0000256" key="8">
    <source>
        <dbReference type="ARBA" id="ARBA00023242"/>
    </source>
</evidence>
<evidence type="ECO:0000256" key="11">
    <source>
        <dbReference type="SAM" id="MobiDB-lite"/>
    </source>
</evidence>
<keyword evidence="6" id="KW-0805">Transcription regulation</keyword>
<keyword evidence="4 10" id="KW-0863">Zinc-finger</keyword>
<name>A0A4U5UZ28_COLLU</name>
<evidence type="ECO:0000256" key="6">
    <source>
        <dbReference type="ARBA" id="ARBA00023015"/>
    </source>
</evidence>
<dbReference type="GO" id="GO:0000981">
    <property type="term" value="F:DNA-binding transcription factor activity, RNA polymerase II-specific"/>
    <property type="evidence" value="ECO:0007669"/>
    <property type="project" value="TreeGrafter"/>
</dbReference>
<evidence type="ECO:0000256" key="5">
    <source>
        <dbReference type="ARBA" id="ARBA00022833"/>
    </source>
</evidence>
<dbReference type="PROSITE" id="PS50157">
    <property type="entry name" value="ZINC_FINGER_C2H2_2"/>
    <property type="match status" value="2"/>
</dbReference>
<evidence type="ECO:0000256" key="7">
    <source>
        <dbReference type="ARBA" id="ARBA00023163"/>
    </source>
</evidence>
<accession>A0A4U5UZ28</accession>
<feature type="compositionally biased region" description="Low complexity" evidence="11">
    <location>
        <begin position="76"/>
        <end position="97"/>
    </location>
</feature>
<feature type="domain" description="C2H2-type" evidence="12">
    <location>
        <begin position="276"/>
        <end position="299"/>
    </location>
</feature>
<dbReference type="GO" id="GO:0000978">
    <property type="term" value="F:RNA polymerase II cis-regulatory region sequence-specific DNA binding"/>
    <property type="evidence" value="ECO:0007669"/>
    <property type="project" value="TreeGrafter"/>
</dbReference>
<evidence type="ECO:0000313" key="14">
    <source>
        <dbReference type="Proteomes" id="UP000298787"/>
    </source>
</evidence>
<keyword evidence="7" id="KW-0804">Transcription</keyword>
<evidence type="ECO:0000259" key="12">
    <source>
        <dbReference type="PROSITE" id="PS50157"/>
    </source>
</evidence>
<dbReference type="STRING" id="240159.A0A4U5UZ28"/>
<dbReference type="PANTHER" id="PTHR23233">
    <property type="entry name" value="SAL-LIKE PROTEIN"/>
    <property type="match status" value="1"/>
</dbReference>
<evidence type="ECO:0000256" key="4">
    <source>
        <dbReference type="ARBA" id="ARBA00022771"/>
    </source>
</evidence>
<dbReference type="AlphaFoldDB" id="A0A4U5UZ28"/>
<evidence type="ECO:0000256" key="9">
    <source>
        <dbReference type="ARBA" id="ARBA00038474"/>
    </source>
</evidence>
<comment type="subcellular location">
    <subcellularLocation>
        <location evidence="1">Nucleus</location>
    </subcellularLocation>
</comment>
<keyword evidence="14" id="KW-1185">Reference proteome</keyword>
<dbReference type="Proteomes" id="UP000298787">
    <property type="component" value="Chromosome 12"/>
</dbReference>
<comment type="similarity">
    <text evidence="9">Belongs to the sal C2H2-type zinc-finger protein family.</text>
</comment>
<dbReference type="EMBL" id="CM014089">
    <property type="protein sequence ID" value="TKS80071.1"/>
    <property type="molecule type" value="Genomic_DNA"/>
</dbReference>
<feature type="domain" description="C2H2-type" evidence="12">
    <location>
        <begin position="247"/>
        <end position="275"/>
    </location>
</feature>
<proteinExistence type="inferred from homology"/>
<dbReference type="PANTHER" id="PTHR23233:SF84">
    <property type="entry name" value="FI23031P1"/>
    <property type="match status" value="1"/>
</dbReference>
<evidence type="ECO:0000313" key="13">
    <source>
        <dbReference type="EMBL" id="TKS80071.1"/>
    </source>
</evidence>
<keyword evidence="2" id="KW-0479">Metal-binding</keyword>
<reference evidence="13 14" key="1">
    <citation type="submission" date="2019-01" db="EMBL/GenBank/DDBJ databases">
        <title>Genome Assembly of Collichthys lucidus.</title>
        <authorList>
            <person name="Cai M."/>
            <person name="Xiao S."/>
        </authorList>
    </citation>
    <scope>NUCLEOTIDE SEQUENCE [LARGE SCALE GENOMIC DNA]</scope>
    <source>
        <strain evidence="13">JT15FE1705JMU</strain>
        <tissue evidence="13">Muscle</tissue>
    </source>
</reference>
<protein>
    <submittedName>
        <fullName evidence="13">Zinc finger protein</fullName>
    </submittedName>
</protein>
<evidence type="ECO:0000256" key="2">
    <source>
        <dbReference type="ARBA" id="ARBA00022723"/>
    </source>
</evidence>
<dbReference type="InterPro" id="IPR013087">
    <property type="entry name" value="Znf_C2H2_type"/>
</dbReference>
<evidence type="ECO:0000256" key="1">
    <source>
        <dbReference type="ARBA" id="ARBA00004123"/>
    </source>
</evidence>
<sequence length="303" mass="33537">MVHQHKSLFNLATVIRTFDKVKSKRAHSYHQPRYLDDDYNRLDTILAHVCAENKSQAEFDSNLETQEDVSAGADRLSPGSRLLSPGSLSSSSPLSYGGSVCDRSSDCDFWRPPSPSSSPDSEKCSTPAAEDGHHFNTPLFPYSWTSYPGSELRHLVQGSYHHHIQGHREPHSPVSIYGAEDSGTEPLYAKRGSVSGCYQDYSLTGHQICRTRDDGDELYVDVKKSRGAEIKSESDFVCSNRESSGSYKCIKCCKVFSTPHGLEVHVRRSHSGTRPFECGICGKTFGHAVSLDQHRAVHSQVGL</sequence>
<evidence type="ECO:0000256" key="10">
    <source>
        <dbReference type="PROSITE-ProRule" id="PRU00042"/>
    </source>
</evidence>
<organism evidence="13 14">
    <name type="scientific">Collichthys lucidus</name>
    <name type="common">Big head croaker</name>
    <name type="synonym">Sciaena lucida</name>
    <dbReference type="NCBI Taxonomy" id="240159"/>
    <lineage>
        <taxon>Eukaryota</taxon>
        <taxon>Metazoa</taxon>
        <taxon>Chordata</taxon>
        <taxon>Craniata</taxon>
        <taxon>Vertebrata</taxon>
        <taxon>Euteleostomi</taxon>
        <taxon>Actinopterygii</taxon>
        <taxon>Neopterygii</taxon>
        <taxon>Teleostei</taxon>
        <taxon>Neoteleostei</taxon>
        <taxon>Acanthomorphata</taxon>
        <taxon>Eupercaria</taxon>
        <taxon>Sciaenidae</taxon>
        <taxon>Collichthys</taxon>
    </lineage>
</organism>
<dbReference type="SUPFAM" id="SSF57667">
    <property type="entry name" value="beta-beta-alpha zinc fingers"/>
    <property type="match status" value="1"/>
</dbReference>
<dbReference type="FunFam" id="3.30.160.60:FF:001397">
    <property type="entry name" value="Datilografo, isoform A"/>
    <property type="match status" value="1"/>
</dbReference>
<dbReference type="PROSITE" id="PS00028">
    <property type="entry name" value="ZINC_FINGER_C2H2_1"/>
    <property type="match status" value="2"/>
</dbReference>
<keyword evidence="5" id="KW-0862">Zinc</keyword>
<keyword evidence="3" id="KW-0677">Repeat</keyword>
<feature type="region of interest" description="Disordered" evidence="11">
    <location>
        <begin position="111"/>
        <end position="130"/>
    </location>
</feature>
<dbReference type="InterPro" id="IPR051565">
    <property type="entry name" value="Sal_C2H2-zinc-finger"/>
</dbReference>
<evidence type="ECO:0000256" key="3">
    <source>
        <dbReference type="ARBA" id="ARBA00022737"/>
    </source>
</evidence>
<dbReference type="GO" id="GO:0005634">
    <property type="term" value="C:nucleus"/>
    <property type="evidence" value="ECO:0007669"/>
    <property type="project" value="UniProtKB-SubCell"/>
</dbReference>